<evidence type="ECO:0000256" key="5">
    <source>
        <dbReference type="ARBA" id="ARBA00022793"/>
    </source>
</evidence>
<keyword evidence="8" id="KW-0456">Lyase</keyword>
<evidence type="ECO:0000256" key="10">
    <source>
        <dbReference type="ARBA" id="ARBA00023317"/>
    </source>
</evidence>
<dbReference type="AlphaFoldDB" id="A0A6A4K058"/>
<evidence type="ECO:0000256" key="9">
    <source>
        <dbReference type="ARBA" id="ARBA00023264"/>
    </source>
</evidence>
<evidence type="ECO:0000256" key="12">
    <source>
        <dbReference type="ARBA" id="ARBA00045136"/>
    </source>
</evidence>
<evidence type="ECO:0000256" key="6">
    <source>
        <dbReference type="ARBA" id="ARBA00023098"/>
    </source>
</evidence>
<reference evidence="13" key="1">
    <citation type="journal article" date="2021" name="Mol. Ecol. Resour.">
        <title>Apolygus lucorum genome provides insights into omnivorousness and mesophyll feeding.</title>
        <authorList>
            <person name="Liu Y."/>
            <person name="Liu H."/>
            <person name="Wang H."/>
            <person name="Huang T."/>
            <person name="Liu B."/>
            <person name="Yang B."/>
            <person name="Yin L."/>
            <person name="Li B."/>
            <person name="Zhang Y."/>
            <person name="Zhang S."/>
            <person name="Jiang F."/>
            <person name="Zhang X."/>
            <person name="Ren Y."/>
            <person name="Wang B."/>
            <person name="Wang S."/>
            <person name="Lu Y."/>
            <person name="Wu K."/>
            <person name="Fan W."/>
            <person name="Wang G."/>
        </authorList>
    </citation>
    <scope>NUCLEOTIDE SEQUENCE</scope>
    <source>
        <strain evidence="13">12Hb</strain>
    </source>
</reference>
<dbReference type="OrthoDB" id="4330at2759"/>
<dbReference type="EMBL" id="WIXP02000007">
    <property type="protein sequence ID" value="KAF6208391.1"/>
    <property type="molecule type" value="Genomic_DNA"/>
</dbReference>
<name>A0A6A4K058_APOLU</name>
<evidence type="ECO:0000256" key="7">
    <source>
        <dbReference type="ARBA" id="ARBA00023209"/>
    </source>
</evidence>
<dbReference type="InterPro" id="IPR033177">
    <property type="entry name" value="PSD-B"/>
</dbReference>
<dbReference type="Pfam" id="PF02666">
    <property type="entry name" value="PS_Dcarbxylase"/>
    <property type="match status" value="1"/>
</dbReference>
<keyword evidence="7" id="KW-0594">Phospholipid biosynthesis</keyword>
<dbReference type="UniPathway" id="UPA00558"/>
<keyword evidence="4" id="KW-0444">Lipid biosynthesis</keyword>
<evidence type="ECO:0000256" key="3">
    <source>
        <dbReference type="ARBA" id="ARBA00012243"/>
    </source>
</evidence>
<keyword evidence="10" id="KW-0670">Pyruvate</keyword>
<dbReference type="PANTHER" id="PTHR10067">
    <property type="entry name" value="PHOSPHATIDYLSERINE DECARBOXYLASE"/>
    <property type="match status" value="1"/>
</dbReference>
<comment type="caution">
    <text evidence="13">The sequence shown here is derived from an EMBL/GenBank/DDBJ whole genome shotgun (WGS) entry which is preliminary data.</text>
</comment>
<comment type="function">
    <text evidence="12">Catalyzes the formation of phosphatidylethanolamine (PtdEtn) from phosphatidylserine (PtdSer). Plays a central role in phospholipid metabolism and in the interorganelle trafficking of phosphatidylserine. May be involved in lipid droplet biogenesis at the endoplasmic reticulum membrane.</text>
</comment>
<comment type="pathway">
    <text evidence="2">Lipid metabolism.</text>
</comment>
<dbReference type="EC" id="4.1.1.65" evidence="3"/>
<evidence type="ECO:0000256" key="1">
    <source>
        <dbReference type="ARBA" id="ARBA00001928"/>
    </source>
</evidence>
<organism evidence="13 14">
    <name type="scientific">Apolygus lucorum</name>
    <name type="common">Small green plant bug</name>
    <name type="synonym">Lygocoris lucorum</name>
    <dbReference type="NCBI Taxonomy" id="248454"/>
    <lineage>
        <taxon>Eukaryota</taxon>
        <taxon>Metazoa</taxon>
        <taxon>Ecdysozoa</taxon>
        <taxon>Arthropoda</taxon>
        <taxon>Hexapoda</taxon>
        <taxon>Insecta</taxon>
        <taxon>Pterygota</taxon>
        <taxon>Neoptera</taxon>
        <taxon>Paraneoptera</taxon>
        <taxon>Hemiptera</taxon>
        <taxon>Heteroptera</taxon>
        <taxon>Panheteroptera</taxon>
        <taxon>Cimicomorpha</taxon>
        <taxon>Miridae</taxon>
        <taxon>Mirini</taxon>
        <taxon>Apolygus</taxon>
    </lineage>
</organism>
<evidence type="ECO:0000256" key="8">
    <source>
        <dbReference type="ARBA" id="ARBA00023239"/>
    </source>
</evidence>
<dbReference type="GO" id="GO:0006646">
    <property type="term" value="P:phosphatidylethanolamine biosynthetic process"/>
    <property type="evidence" value="ECO:0007669"/>
    <property type="project" value="UniProtKB-UniPathway"/>
</dbReference>
<dbReference type="Proteomes" id="UP000466442">
    <property type="component" value="Unassembled WGS sequence"/>
</dbReference>
<evidence type="ECO:0000313" key="13">
    <source>
        <dbReference type="EMBL" id="KAF6208391.1"/>
    </source>
</evidence>
<dbReference type="InterPro" id="IPR003817">
    <property type="entry name" value="PS_Dcarbxylase"/>
</dbReference>
<keyword evidence="5" id="KW-0210">Decarboxylase</keyword>
<proteinExistence type="predicted"/>
<keyword evidence="9" id="KW-1208">Phospholipid metabolism</keyword>
<dbReference type="GO" id="GO:0005739">
    <property type="term" value="C:mitochondrion"/>
    <property type="evidence" value="ECO:0007669"/>
    <property type="project" value="TreeGrafter"/>
</dbReference>
<dbReference type="GO" id="GO:0004609">
    <property type="term" value="F:phosphatidylserine decarboxylase activity"/>
    <property type="evidence" value="ECO:0007669"/>
    <property type="project" value="UniProtKB-EC"/>
</dbReference>
<sequence>MKQFARFCGSAQQSVIHRRLYSDYQRSSGKRSWGRLAFPASFGVAVGSVSLWSTIRKDKKCIGRGEENVISDWEVLVYKSLPFRWMSRSFGKLTEIHLPTTLRYYVYSLYAFKTGVNKNEIPLELHDYETLMEFFTRALKPGIRPIAGCDIVSPADGTMCHSGMIDNFEIEQVKNVRYSIKKFFGELNPKSEDVNKNNIDPPPPYNLSEIPQDESWDEYKKKILHNPDNELYQCVIYLSPGDYHRFHSPVDWKINFRRHFCGELFSVNPVLTRWIPGLFAMNERVLYTGSWSHGFFSFTAVGATNVGSIVIYNDKILQTNVNHNKVNEIADEKCDFSWKKGEEIGKFRFGSTVVLIFEAPKDFKFPNVKKVQVGRSLVGEETVDVEEKSQMIAEAAL</sequence>
<gene>
    <name evidence="13" type="ORF">GE061_016845</name>
</gene>
<evidence type="ECO:0000313" key="14">
    <source>
        <dbReference type="Proteomes" id="UP000466442"/>
    </source>
</evidence>
<keyword evidence="14" id="KW-1185">Reference proteome</keyword>
<accession>A0A6A4K058</accession>
<keyword evidence="6" id="KW-0443">Lipid metabolism</keyword>
<comment type="pathway">
    <text evidence="11">Phospholipid metabolism; phosphatidylethanolamine biosynthesis.</text>
</comment>
<dbReference type="NCBIfam" id="TIGR00163">
    <property type="entry name" value="PS_decarb"/>
    <property type="match status" value="1"/>
</dbReference>
<evidence type="ECO:0000256" key="2">
    <source>
        <dbReference type="ARBA" id="ARBA00005189"/>
    </source>
</evidence>
<dbReference type="PANTHER" id="PTHR10067:SF6">
    <property type="entry name" value="PHOSPHATIDYLSERINE DECARBOXYLASE PROENZYME, MITOCHONDRIAL"/>
    <property type="match status" value="1"/>
</dbReference>
<evidence type="ECO:0000256" key="11">
    <source>
        <dbReference type="ARBA" id="ARBA00024326"/>
    </source>
</evidence>
<evidence type="ECO:0000256" key="4">
    <source>
        <dbReference type="ARBA" id="ARBA00022516"/>
    </source>
</evidence>
<comment type="cofactor">
    <cofactor evidence="1">
        <name>pyruvate</name>
        <dbReference type="ChEBI" id="CHEBI:15361"/>
    </cofactor>
</comment>
<protein>
    <recommendedName>
        <fullName evidence="3">phosphatidylserine decarboxylase</fullName>
        <ecNumber evidence="3">4.1.1.65</ecNumber>
    </recommendedName>
</protein>